<evidence type="ECO:0000256" key="1">
    <source>
        <dbReference type="SAM" id="Phobius"/>
    </source>
</evidence>
<dbReference type="EMBL" id="QZEI01000003">
    <property type="protein sequence ID" value="RLV61426.1"/>
    <property type="molecule type" value="Genomic_DNA"/>
</dbReference>
<dbReference type="OrthoDB" id="5296662at2"/>
<dbReference type="GO" id="GO:0043683">
    <property type="term" value="P:type IV pilus assembly"/>
    <property type="evidence" value="ECO:0007669"/>
    <property type="project" value="InterPro"/>
</dbReference>
<name>A0A3L8Q1A9_9GAMM</name>
<protein>
    <submittedName>
        <fullName evidence="2">Pilus assembly protein PilW</fullName>
    </submittedName>
</protein>
<dbReference type="Pfam" id="PF16074">
    <property type="entry name" value="PilW"/>
    <property type="match status" value="1"/>
</dbReference>
<dbReference type="InterPro" id="IPR012902">
    <property type="entry name" value="N_methyl_site"/>
</dbReference>
<reference evidence="2 3" key="1">
    <citation type="submission" date="2018-09" db="EMBL/GenBank/DDBJ databases">
        <title>Phylogeny of the Shewanellaceae, and recommendation for two new genera, Pseudoshewanella and Parashewanella.</title>
        <authorList>
            <person name="Wang G."/>
        </authorList>
    </citation>
    <scope>NUCLEOTIDE SEQUENCE [LARGE SCALE GENOMIC DNA]</scope>
    <source>
        <strain evidence="2 3">C51</strain>
    </source>
</reference>
<proteinExistence type="predicted"/>
<evidence type="ECO:0000313" key="2">
    <source>
        <dbReference type="EMBL" id="RLV61426.1"/>
    </source>
</evidence>
<accession>A0A3L8Q1A9</accession>
<keyword evidence="1" id="KW-0472">Membrane</keyword>
<feature type="transmembrane region" description="Helical" evidence="1">
    <location>
        <begin position="12"/>
        <end position="38"/>
    </location>
</feature>
<gene>
    <name evidence="2" type="ORF">D5018_01675</name>
</gene>
<keyword evidence="1" id="KW-1133">Transmembrane helix</keyword>
<dbReference type="RefSeq" id="WP_121837247.1">
    <property type="nucleotide sequence ID" value="NZ_ML014754.1"/>
</dbReference>
<sequence length="332" mass="37461">MNYKLTYFRKKISGFSLVELMIAMVISLFLTLGLFTMFRMSSTNVTTTTHFNELQENGRIALSLMERDVSQTGFFGDITGINLIAGANTRVDAIPLNAAEDCIGAGMNNASIPVISPSPFRVIWGYENDVSAYSFRCLNSVTKNTDVLQIKRVIGPVTNTTDQENQYYVGTTQNEAIFFKGDQPTPNKPRLRFWQYAHHIYYIRESDDIPSLRRRRLVGVNMNGDGGGDQQLVEGIENMRILYGIDQDFDNSADIFLPAEDVTDLMWSGAGDDRIIAIQVSLLVRSINKDKSYTNKNTYKLGDKDIAAFDDNYRRKVVMTTISLDNLMVNRN</sequence>
<comment type="caution">
    <text evidence="2">The sequence shown here is derived from an EMBL/GenBank/DDBJ whole genome shotgun (WGS) entry which is preliminary data.</text>
</comment>
<dbReference type="Proteomes" id="UP000281474">
    <property type="component" value="Unassembled WGS sequence"/>
</dbReference>
<dbReference type="Pfam" id="PF07963">
    <property type="entry name" value="N_methyl"/>
    <property type="match status" value="1"/>
</dbReference>
<dbReference type="PROSITE" id="PS00409">
    <property type="entry name" value="PROKAR_NTER_METHYL"/>
    <property type="match status" value="1"/>
</dbReference>
<organism evidence="2 3">
    <name type="scientific">Parashewanella curva</name>
    <dbReference type="NCBI Taxonomy" id="2338552"/>
    <lineage>
        <taxon>Bacteria</taxon>
        <taxon>Pseudomonadati</taxon>
        <taxon>Pseudomonadota</taxon>
        <taxon>Gammaproteobacteria</taxon>
        <taxon>Alteromonadales</taxon>
        <taxon>Shewanellaceae</taxon>
        <taxon>Parashewanella</taxon>
    </lineage>
</organism>
<keyword evidence="3" id="KW-1185">Reference proteome</keyword>
<evidence type="ECO:0000313" key="3">
    <source>
        <dbReference type="Proteomes" id="UP000281474"/>
    </source>
</evidence>
<keyword evidence="1" id="KW-0812">Transmembrane</keyword>
<dbReference type="InterPro" id="IPR032092">
    <property type="entry name" value="PilW"/>
</dbReference>
<dbReference type="AlphaFoldDB" id="A0A3L8Q1A9"/>